<feature type="non-terminal residue" evidence="2">
    <location>
        <position position="66"/>
    </location>
</feature>
<evidence type="ECO:0000256" key="1">
    <source>
        <dbReference type="ARBA" id="ARBA00022898"/>
    </source>
</evidence>
<evidence type="ECO:0000313" key="2">
    <source>
        <dbReference type="EMBL" id="SVE51661.1"/>
    </source>
</evidence>
<dbReference type="InterPro" id="IPR011078">
    <property type="entry name" value="PyrdxlP_homeostasis"/>
</dbReference>
<dbReference type="GO" id="GO:0030170">
    <property type="term" value="F:pyridoxal phosphate binding"/>
    <property type="evidence" value="ECO:0007669"/>
    <property type="project" value="InterPro"/>
</dbReference>
<protein>
    <recommendedName>
        <fullName evidence="3">Alanine racemase N-terminal domain-containing protein</fullName>
    </recommendedName>
</protein>
<dbReference type="PANTHER" id="PTHR10146:SF14">
    <property type="entry name" value="PYRIDOXAL PHOSPHATE HOMEOSTASIS PROTEIN"/>
    <property type="match status" value="1"/>
</dbReference>
<dbReference type="EMBL" id="UINC01222748">
    <property type="protein sequence ID" value="SVE51661.1"/>
    <property type="molecule type" value="Genomic_DNA"/>
</dbReference>
<accession>A0A383E4J7</accession>
<dbReference type="InterPro" id="IPR029066">
    <property type="entry name" value="PLP-binding_barrel"/>
</dbReference>
<name>A0A383E4J7_9ZZZZ</name>
<dbReference type="PANTHER" id="PTHR10146">
    <property type="entry name" value="PROLINE SYNTHETASE CO-TRANSCRIBED BACTERIAL HOMOLOG PROTEIN"/>
    <property type="match status" value="1"/>
</dbReference>
<keyword evidence="1" id="KW-0663">Pyridoxal phosphate</keyword>
<dbReference type="Gene3D" id="3.20.20.10">
    <property type="entry name" value="Alanine racemase"/>
    <property type="match status" value="1"/>
</dbReference>
<organism evidence="2">
    <name type="scientific">marine metagenome</name>
    <dbReference type="NCBI Taxonomy" id="408172"/>
    <lineage>
        <taxon>unclassified sequences</taxon>
        <taxon>metagenomes</taxon>
        <taxon>ecological metagenomes</taxon>
    </lineage>
</organism>
<sequence length="66" mass="7287">MNSIVENLSHVQLRIRTACKQHQRDFSSVRLIAVSKTKPAADVATAFNAGQVDFGENYLQEAALKV</sequence>
<reference evidence="2" key="1">
    <citation type="submission" date="2018-05" db="EMBL/GenBank/DDBJ databases">
        <authorList>
            <person name="Lanie J.A."/>
            <person name="Ng W.-L."/>
            <person name="Kazmierczak K.M."/>
            <person name="Andrzejewski T.M."/>
            <person name="Davidsen T.M."/>
            <person name="Wayne K.J."/>
            <person name="Tettelin H."/>
            <person name="Glass J.I."/>
            <person name="Rusch D."/>
            <person name="Podicherti R."/>
            <person name="Tsui H.-C.T."/>
            <person name="Winkler M.E."/>
        </authorList>
    </citation>
    <scope>NUCLEOTIDE SEQUENCE</scope>
</reference>
<dbReference type="SUPFAM" id="SSF51419">
    <property type="entry name" value="PLP-binding barrel"/>
    <property type="match status" value="1"/>
</dbReference>
<gene>
    <name evidence="2" type="ORF">METZ01_LOCUS504515</name>
</gene>
<dbReference type="AlphaFoldDB" id="A0A383E4J7"/>
<proteinExistence type="predicted"/>
<evidence type="ECO:0008006" key="3">
    <source>
        <dbReference type="Google" id="ProtNLM"/>
    </source>
</evidence>